<dbReference type="Gene3D" id="3.40.50.150">
    <property type="entry name" value="Vaccinia Virus protein VP39"/>
    <property type="match status" value="1"/>
</dbReference>
<dbReference type="GO" id="GO:0008168">
    <property type="term" value="F:methyltransferase activity"/>
    <property type="evidence" value="ECO:0007669"/>
    <property type="project" value="UniProtKB-KW"/>
</dbReference>
<organism evidence="3">
    <name type="scientific">uncultured Paludibacter sp</name>
    <dbReference type="NCBI Taxonomy" id="497635"/>
    <lineage>
        <taxon>Bacteria</taxon>
        <taxon>Pseudomonadati</taxon>
        <taxon>Bacteroidota</taxon>
        <taxon>Bacteroidia</taxon>
        <taxon>Bacteroidales</taxon>
        <taxon>Paludibacteraceae</taxon>
        <taxon>Paludibacter</taxon>
        <taxon>environmental samples</taxon>
    </lineage>
</organism>
<evidence type="ECO:0000256" key="1">
    <source>
        <dbReference type="ARBA" id="ARBA00022679"/>
    </source>
</evidence>
<feature type="domain" description="Methyltransferase type 11" evidence="2">
    <location>
        <begin position="94"/>
        <end position="190"/>
    </location>
</feature>
<dbReference type="InterPro" id="IPR050447">
    <property type="entry name" value="Erg6_SMT_methyltransf"/>
</dbReference>
<name>A0A653ACM7_9BACT</name>
<dbReference type="AlphaFoldDB" id="A0A653ACM7"/>
<dbReference type="GO" id="GO:0032259">
    <property type="term" value="P:methylation"/>
    <property type="evidence" value="ECO:0007669"/>
    <property type="project" value="UniProtKB-KW"/>
</dbReference>
<evidence type="ECO:0000259" key="2">
    <source>
        <dbReference type="Pfam" id="PF08241"/>
    </source>
</evidence>
<dbReference type="EMBL" id="UPXZ01000025">
    <property type="protein sequence ID" value="VBB45822.1"/>
    <property type="molecule type" value="Genomic_DNA"/>
</dbReference>
<evidence type="ECO:0000313" key="3">
    <source>
        <dbReference type="EMBL" id="VBB45822.1"/>
    </source>
</evidence>
<protein>
    <submittedName>
        <fullName evidence="3">Methyltransferase, UbiE/COQ5 family protein</fullName>
    </submittedName>
</protein>
<keyword evidence="1 3" id="KW-0808">Transferase</keyword>
<proteinExistence type="predicted"/>
<reference evidence="3" key="1">
    <citation type="submission" date="2018-07" db="EMBL/GenBank/DDBJ databases">
        <authorList>
            <consortium name="Genoscope - CEA"/>
            <person name="William W."/>
        </authorList>
    </citation>
    <scope>NUCLEOTIDE SEQUENCE</scope>
    <source>
        <strain evidence="3">IK1</strain>
    </source>
</reference>
<dbReference type="InterPro" id="IPR029063">
    <property type="entry name" value="SAM-dependent_MTases_sf"/>
</dbReference>
<sequence length="309" mass="35374">MSKDIKLKMSDLDTYLTKIDRVFPINKLLEQHIDQRVIVNYYVDSIAGYKYFHSGAGAIHMALNYDGVFNAEGYYQQLIEIREMIASDESKKVLELASGNGFNSSYLAKKNPNFYFTGIDLTDKQVALAKKRARRLKNLNFQQGDFHCPEFENATFDYVFQLESVCYAQDPAKVLAEMYRILKPGGKFIMFEGYRAADFDKQDPKIRLAAQLAEKAMAIKEFLPIDTWLKLAEDTGFKIVESSDISPAIMPTLGRLQKLARGFYKYNSLNRLFRAILPKAMLVNSVAGLTMPFATEYKALVYYRIVLQK</sequence>
<gene>
    <name evidence="3" type="ORF">TRIP_D310217</name>
</gene>
<dbReference type="InterPro" id="IPR013216">
    <property type="entry name" value="Methyltransf_11"/>
</dbReference>
<dbReference type="PANTHER" id="PTHR44068:SF11">
    <property type="entry name" value="GERANYL DIPHOSPHATE 2-C-METHYLTRANSFERASE"/>
    <property type="match status" value="1"/>
</dbReference>
<dbReference type="Pfam" id="PF08241">
    <property type="entry name" value="Methyltransf_11"/>
    <property type="match status" value="1"/>
</dbReference>
<dbReference type="CDD" id="cd02440">
    <property type="entry name" value="AdoMet_MTases"/>
    <property type="match status" value="1"/>
</dbReference>
<dbReference type="PANTHER" id="PTHR44068">
    <property type="entry name" value="ZGC:194242"/>
    <property type="match status" value="1"/>
</dbReference>
<dbReference type="SUPFAM" id="SSF53335">
    <property type="entry name" value="S-adenosyl-L-methionine-dependent methyltransferases"/>
    <property type="match status" value="1"/>
</dbReference>
<keyword evidence="3" id="KW-0489">Methyltransferase</keyword>
<accession>A0A653ACM7</accession>